<proteinExistence type="predicted"/>
<protein>
    <submittedName>
        <fullName evidence="1">Uncharacterized protein</fullName>
    </submittedName>
</protein>
<gene>
    <name evidence="1" type="ORF">MLD38_026141</name>
</gene>
<evidence type="ECO:0000313" key="2">
    <source>
        <dbReference type="Proteomes" id="UP001057402"/>
    </source>
</evidence>
<keyword evidence="2" id="KW-1185">Reference proteome</keyword>
<dbReference type="EMBL" id="CM042886">
    <property type="protein sequence ID" value="KAI4341414.1"/>
    <property type="molecule type" value="Genomic_DNA"/>
</dbReference>
<comment type="caution">
    <text evidence="1">The sequence shown here is derived from an EMBL/GenBank/DDBJ whole genome shotgun (WGS) entry which is preliminary data.</text>
</comment>
<reference evidence="2" key="1">
    <citation type="journal article" date="2023" name="Front. Plant Sci.">
        <title>Chromosomal-level genome assembly of Melastoma candidum provides insights into trichome evolution.</title>
        <authorList>
            <person name="Zhong Y."/>
            <person name="Wu W."/>
            <person name="Sun C."/>
            <person name="Zou P."/>
            <person name="Liu Y."/>
            <person name="Dai S."/>
            <person name="Zhou R."/>
        </authorList>
    </citation>
    <scope>NUCLEOTIDE SEQUENCE [LARGE SCALE GENOMIC DNA]</scope>
</reference>
<accession>A0ACB9NXK0</accession>
<organism evidence="1 2">
    <name type="scientific">Melastoma candidum</name>
    <dbReference type="NCBI Taxonomy" id="119954"/>
    <lineage>
        <taxon>Eukaryota</taxon>
        <taxon>Viridiplantae</taxon>
        <taxon>Streptophyta</taxon>
        <taxon>Embryophyta</taxon>
        <taxon>Tracheophyta</taxon>
        <taxon>Spermatophyta</taxon>
        <taxon>Magnoliopsida</taxon>
        <taxon>eudicotyledons</taxon>
        <taxon>Gunneridae</taxon>
        <taxon>Pentapetalae</taxon>
        <taxon>rosids</taxon>
        <taxon>malvids</taxon>
        <taxon>Myrtales</taxon>
        <taxon>Melastomataceae</taxon>
        <taxon>Melastomatoideae</taxon>
        <taxon>Melastomateae</taxon>
        <taxon>Melastoma</taxon>
    </lineage>
</organism>
<name>A0ACB9NXK0_9MYRT</name>
<dbReference type="Proteomes" id="UP001057402">
    <property type="component" value="Chromosome 7"/>
</dbReference>
<sequence length="281" mass="31733">MPEKKNLPSKRKRREPPNHQAPPATKDPNYEPYPDHALPTPEDCLVVRDRLLALHGFPQQFAKYRDRRVAPQEGGEPPHWEDESVLDGLVKTVISQNTTEVNSDKAFACLKSTFPSWEDVLAAETKTLENAIRCGGLAPTKAACIKNVLRCLMDKRGELCLEYLRELSVSDIKAELSNFKGIGPKTVACVLLFNLQQDDFPVDTHVFEIAKTIGWVPMAADRLKTYLHLNRRIPKELKFDLNCLIYTHGKLCNRCNKGRDQQKGNKSGDSDCPLLCYSKSM</sequence>
<evidence type="ECO:0000313" key="1">
    <source>
        <dbReference type="EMBL" id="KAI4341414.1"/>
    </source>
</evidence>